<evidence type="ECO:0000259" key="2">
    <source>
        <dbReference type="Pfam" id="PF13193"/>
    </source>
</evidence>
<dbReference type="PROSITE" id="PS00455">
    <property type="entry name" value="AMP_BINDING"/>
    <property type="match status" value="1"/>
</dbReference>
<dbReference type="AlphaFoldDB" id="A0A229S794"/>
<dbReference type="Proteomes" id="UP000215223">
    <property type="component" value="Unassembled WGS sequence"/>
</dbReference>
<dbReference type="Pfam" id="PF13193">
    <property type="entry name" value="AMP-binding_C"/>
    <property type="match status" value="1"/>
</dbReference>
<keyword evidence="4" id="KW-1185">Reference proteome</keyword>
<dbReference type="GO" id="GO:0043041">
    <property type="term" value="P:amino acid activation for nonribosomal peptide biosynthetic process"/>
    <property type="evidence" value="ECO:0007669"/>
    <property type="project" value="TreeGrafter"/>
</dbReference>
<dbReference type="GO" id="GO:0005737">
    <property type="term" value="C:cytoplasm"/>
    <property type="evidence" value="ECO:0007669"/>
    <property type="project" value="TreeGrafter"/>
</dbReference>
<organism evidence="3 4">
    <name type="scientific">Amycolatopsis thailandensis</name>
    <dbReference type="NCBI Taxonomy" id="589330"/>
    <lineage>
        <taxon>Bacteria</taxon>
        <taxon>Bacillati</taxon>
        <taxon>Actinomycetota</taxon>
        <taxon>Actinomycetes</taxon>
        <taxon>Pseudonocardiales</taxon>
        <taxon>Pseudonocardiaceae</taxon>
        <taxon>Amycolatopsis</taxon>
    </lineage>
</organism>
<evidence type="ECO:0000313" key="3">
    <source>
        <dbReference type="EMBL" id="OXM54803.1"/>
    </source>
</evidence>
<accession>A0A229S794</accession>
<dbReference type="EMBL" id="NMQT01000066">
    <property type="protein sequence ID" value="OXM54803.1"/>
    <property type="molecule type" value="Genomic_DNA"/>
</dbReference>
<dbReference type="GO" id="GO:0044550">
    <property type="term" value="P:secondary metabolite biosynthetic process"/>
    <property type="evidence" value="ECO:0007669"/>
    <property type="project" value="TreeGrafter"/>
</dbReference>
<reference evidence="3 4" key="1">
    <citation type="submission" date="2017-07" db="EMBL/GenBank/DDBJ databases">
        <title>Amycolatopsis thailandensis Genome sequencing and assembly.</title>
        <authorList>
            <person name="Kaur N."/>
            <person name="Mayilraj S."/>
        </authorList>
    </citation>
    <scope>NUCLEOTIDE SEQUENCE [LARGE SCALE GENOMIC DNA]</scope>
    <source>
        <strain evidence="3 4">JCM 16380</strain>
    </source>
</reference>
<dbReference type="OrthoDB" id="3243414at2"/>
<dbReference type="InterPro" id="IPR045851">
    <property type="entry name" value="AMP-bd_C_sf"/>
</dbReference>
<keyword evidence="3" id="KW-0436">Ligase</keyword>
<evidence type="ECO:0000313" key="4">
    <source>
        <dbReference type="Proteomes" id="UP000215223"/>
    </source>
</evidence>
<dbReference type="NCBIfam" id="TIGR01733">
    <property type="entry name" value="AA-adenyl-dom"/>
    <property type="match status" value="1"/>
</dbReference>
<evidence type="ECO:0000259" key="1">
    <source>
        <dbReference type="Pfam" id="PF00501"/>
    </source>
</evidence>
<feature type="domain" description="AMP-dependent synthetase/ligase" evidence="1">
    <location>
        <begin position="79"/>
        <end position="439"/>
    </location>
</feature>
<dbReference type="Gene3D" id="3.30.300.30">
    <property type="match status" value="1"/>
</dbReference>
<proteinExistence type="predicted"/>
<dbReference type="InterPro" id="IPR020845">
    <property type="entry name" value="AMP-binding_CS"/>
</dbReference>
<dbReference type="GO" id="GO:0031177">
    <property type="term" value="F:phosphopantetheine binding"/>
    <property type="evidence" value="ECO:0007669"/>
    <property type="project" value="TreeGrafter"/>
</dbReference>
<gene>
    <name evidence="3" type="ORF">CFP71_18980</name>
</gene>
<dbReference type="PANTHER" id="PTHR45527">
    <property type="entry name" value="NONRIBOSOMAL PEPTIDE SYNTHETASE"/>
    <property type="match status" value="1"/>
</dbReference>
<dbReference type="Gene3D" id="3.40.50.12780">
    <property type="entry name" value="N-terminal domain of ligase-like"/>
    <property type="match status" value="1"/>
</dbReference>
<dbReference type="InterPro" id="IPR000873">
    <property type="entry name" value="AMP-dep_synth/lig_dom"/>
</dbReference>
<dbReference type="InterPro" id="IPR042099">
    <property type="entry name" value="ANL_N_sf"/>
</dbReference>
<name>A0A229S794_9PSEU</name>
<dbReference type="InterPro" id="IPR025110">
    <property type="entry name" value="AMP-bd_C"/>
</dbReference>
<comment type="caution">
    <text evidence="3">The sequence shown here is derived from an EMBL/GenBank/DDBJ whole genome shotgun (WGS) entry which is preliminary data.</text>
</comment>
<dbReference type="Pfam" id="PF00501">
    <property type="entry name" value="AMP-binding"/>
    <property type="match status" value="1"/>
</dbReference>
<dbReference type="SUPFAM" id="SSF56801">
    <property type="entry name" value="Acetyl-CoA synthetase-like"/>
    <property type="match status" value="1"/>
</dbReference>
<protein>
    <submittedName>
        <fullName evidence="3">D-alanine--poly(Phosphoribitol) ligase</fullName>
    </submittedName>
</protein>
<dbReference type="InterPro" id="IPR010071">
    <property type="entry name" value="AA_adenyl_dom"/>
</dbReference>
<dbReference type="PANTHER" id="PTHR45527:SF1">
    <property type="entry name" value="FATTY ACID SYNTHASE"/>
    <property type="match status" value="1"/>
</dbReference>
<sequence length="590" mass="63396">MRGRHPHRRSPTSARPGVAGVHRFGATAREVRTAGGRPVWVFATDVAVPASRYVRPGQARGPNGRGDTVPDRTLYQWFAESVSVHSGLPAVETPKVVLSYAELAERAEALAAHLVRTAGRVPRRIGLLAGQDLVAVVGYLAVQRLDAVMVPLNPAYPVARNATVCRIAGVDTVLASPAGAAQCDAGLGEDLTAVLRIGETELLGLPAAGDVLPPRAASTDDLAYVMFTSGSTGVPKGVPTRHRNISPYIEHNRRRYEVEPGSRLSNTFDLTFDPSVFDLIVTWSGGGTLVVPGPRELLTPVDYLIRRRITHWFSVPSVISVCADLGTLPDGSDPAATATSLRHSVFIGEPLTHGQVEAWRRVAPQGAIHNSYGPTEVAVACAEYRLPADPADWPSTSNGTLPIGAVYPHLAFVVLDERGEPAAEGELCVRGGQRMDGYLDPADDLGRFLLAGPSGVDEYVGQGPLTPEHYYRTGDLVRWEDDVLVCLGRRDNQVKVHGYRVELGEIEAALRRHPGVRQAVVLAKPSGADNELTGYYTGADPGAAVVRRWLRTQVPPHMVPRRCVHRETLPLTVNGKIDRRALSALAPVPG</sequence>
<feature type="domain" description="AMP-binding enzyme C-terminal" evidence="2">
    <location>
        <begin position="505"/>
        <end position="576"/>
    </location>
</feature>
<dbReference type="GO" id="GO:0016874">
    <property type="term" value="F:ligase activity"/>
    <property type="evidence" value="ECO:0007669"/>
    <property type="project" value="UniProtKB-KW"/>
</dbReference>